<dbReference type="RefSeq" id="WP_200522622.1">
    <property type="nucleotide sequence ID" value="NZ_JAEHNZ010000002.1"/>
</dbReference>
<organism evidence="1 2">
    <name type="scientific">Kingella bonacorsii</name>
    <dbReference type="NCBI Taxonomy" id="2796361"/>
    <lineage>
        <taxon>Bacteria</taxon>
        <taxon>Pseudomonadati</taxon>
        <taxon>Pseudomonadota</taxon>
        <taxon>Betaproteobacteria</taxon>
        <taxon>Neisseriales</taxon>
        <taxon>Neisseriaceae</taxon>
        <taxon>Kingella</taxon>
    </lineage>
</organism>
<dbReference type="Proteomes" id="UP000614058">
    <property type="component" value="Unassembled WGS sequence"/>
</dbReference>
<name>A0ABS1BTH3_9NEIS</name>
<dbReference type="EMBL" id="JAEHNZ010000002">
    <property type="protein sequence ID" value="MBK0396572.1"/>
    <property type="molecule type" value="Genomic_DNA"/>
</dbReference>
<evidence type="ECO:0000313" key="2">
    <source>
        <dbReference type="Proteomes" id="UP000614058"/>
    </source>
</evidence>
<keyword evidence="2" id="KW-1185">Reference proteome</keyword>
<comment type="caution">
    <text evidence="1">The sequence shown here is derived from an EMBL/GenBank/DDBJ whole genome shotgun (WGS) entry which is preliminary data.</text>
</comment>
<reference evidence="1 2" key="1">
    <citation type="journal article" date="2021" name="Pathogens">
        <title>Isolation and Characterization of Kingella bonacorsii sp. nov., A Novel Kingella Species Detected in a Stable Periodontitis Subject.</title>
        <authorList>
            <person name="Antezack A."/>
            <person name="Boxberger M."/>
            <person name="Rolland C."/>
            <person name="Monnet-Corti V."/>
            <person name="La Scola B."/>
        </authorList>
    </citation>
    <scope>NUCLEOTIDE SEQUENCE [LARGE SCALE GENOMIC DNA]</scope>
    <source>
        <strain evidence="1 2">Marseille-Q4569</strain>
    </source>
</reference>
<sequence>MEGQPENGKSRFQAALLVGMMKRFWVEMFANCLRQPEIQNGTATALRQTVEQNEGNVSIQPKYWQAVQTIFRLHWGMAEAA</sequence>
<accession>A0ABS1BTH3</accession>
<proteinExistence type="predicted"/>
<evidence type="ECO:0000313" key="1">
    <source>
        <dbReference type="EMBL" id="MBK0396572.1"/>
    </source>
</evidence>
<gene>
    <name evidence="1" type="ORF">JDW22_08300</name>
</gene>
<protein>
    <submittedName>
        <fullName evidence="1">Uncharacterized protein</fullName>
    </submittedName>
</protein>